<evidence type="ECO:0000313" key="3">
    <source>
        <dbReference type="Proteomes" id="UP000187609"/>
    </source>
</evidence>
<evidence type="ECO:0000313" key="2">
    <source>
        <dbReference type="EMBL" id="OIT33508.1"/>
    </source>
</evidence>
<dbReference type="AlphaFoldDB" id="A0A314KVU6"/>
<accession>A0A314KVU6</accession>
<reference evidence="2" key="1">
    <citation type="submission" date="2016-11" db="EMBL/GenBank/DDBJ databases">
        <title>The genome of Nicotiana attenuata.</title>
        <authorList>
            <person name="Xu S."/>
            <person name="Brockmoeller T."/>
            <person name="Gaquerel E."/>
            <person name="Navarro A."/>
            <person name="Kuhl H."/>
            <person name="Gase K."/>
            <person name="Ling Z."/>
            <person name="Zhou W."/>
            <person name="Kreitzer C."/>
            <person name="Stanke M."/>
            <person name="Tang H."/>
            <person name="Lyons E."/>
            <person name="Pandey P."/>
            <person name="Pandey S.P."/>
            <person name="Timmermann B."/>
            <person name="Baldwin I.T."/>
        </authorList>
    </citation>
    <scope>NUCLEOTIDE SEQUENCE [LARGE SCALE GENOMIC DNA]</scope>
    <source>
        <strain evidence="2">UT</strain>
    </source>
</reference>
<feature type="compositionally biased region" description="Polar residues" evidence="1">
    <location>
        <begin position="15"/>
        <end position="25"/>
    </location>
</feature>
<dbReference type="EMBL" id="MJEQ01000869">
    <property type="protein sequence ID" value="OIT33508.1"/>
    <property type="molecule type" value="Genomic_DNA"/>
</dbReference>
<sequence length="87" mass="9934">LPNLKFESRRPDLASTKSDPNTHHSLSLPKPEVNPFKPSLKLTEIESGWTCMGCQNELSRKKVPLGCPQRGTLMWYLFPGLSQRRRV</sequence>
<protein>
    <submittedName>
        <fullName evidence="2">Uncharacterized protein</fullName>
    </submittedName>
</protein>
<feature type="region of interest" description="Disordered" evidence="1">
    <location>
        <begin position="1"/>
        <end position="35"/>
    </location>
</feature>
<keyword evidence="3" id="KW-1185">Reference proteome</keyword>
<dbReference type="Proteomes" id="UP000187609">
    <property type="component" value="Unassembled WGS sequence"/>
</dbReference>
<evidence type="ECO:0000256" key="1">
    <source>
        <dbReference type="SAM" id="MobiDB-lite"/>
    </source>
</evidence>
<name>A0A314KVU6_NICAT</name>
<feature type="compositionally biased region" description="Basic and acidic residues" evidence="1">
    <location>
        <begin position="1"/>
        <end position="12"/>
    </location>
</feature>
<proteinExistence type="predicted"/>
<gene>
    <name evidence="2" type="ORF">A4A49_52288</name>
</gene>
<organism evidence="2 3">
    <name type="scientific">Nicotiana attenuata</name>
    <name type="common">Coyote tobacco</name>
    <dbReference type="NCBI Taxonomy" id="49451"/>
    <lineage>
        <taxon>Eukaryota</taxon>
        <taxon>Viridiplantae</taxon>
        <taxon>Streptophyta</taxon>
        <taxon>Embryophyta</taxon>
        <taxon>Tracheophyta</taxon>
        <taxon>Spermatophyta</taxon>
        <taxon>Magnoliopsida</taxon>
        <taxon>eudicotyledons</taxon>
        <taxon>Gunneridae</taxon>
        <taxon>Pentapetalae</taxon>
        <taxon>asterids</taxon>
        <taxon>lamiids</taxon>
        <taxon>Solanales</taxon>
        <taxon>Solanaceae</taxon>
        <taxon>Nicotianoideae</taxon>
        <taxon>Nicotianeae</taxon>
        <taxon>Nicotiana</taxon>
    </lineage>
</organism>
<feature type="non-terminal residue" evidence="2">
    <location>
        <position position="1"/>
    </location>
</feature>
<comment type="caution">
    <text evidence="2">The sequence shown here is derived from an EMBL/GenBank/DDBJ whole genome shotgun (WGS) entry which is preliminary data.</text>
</comment>